<evidence type="ECO:0000256" key="5">
    <source>
        <dbReference type="ARBA" id="ARBA00023136"/>
    </source>
</evidence>
<dbReference type="Gene3D" id="2.60.40.10">
    <property type="entry name" value="Immunoglobulins"/>
    <property type="match status" value="12"/>
</dbReference>
<feature type="domain" description="Ig-like" evidence="7">
    <location>
        <begin position="901"/>
        <end position="989"/>
    </location>
</feature>
<evidence type="ECO:0000313" key="9">
    <source>
        <dbReference type="Proteomes" id="UP000199138"/>
    </source>
</evidence>
<evidence type="ECO:0000259" key="7">
    <source>
        <dbReference type="PROSITE" id="PS50835"/>
    </source>
</evidence>
<evidence type="ECO:0000256" key="1">
    <source>
        <dbReference type="ARBA" id="ARBA00004141"/>
    </source>
</evidence>
<feature type="domain" description="PKD" evidence="6">
    <location>
        <begin position="2026"/>
        <end position="2108"/>
    </location>
</feature>
<dbReference type="InterPro" id="IPR026341">
    <property type="entry name" value="T9SS_type_B"/>
</dbReference>
<dbReference type="PROSITE" id="PS50835">
    <property type="entry name" value="IG_LIKE"/>
    <property type="match status" value="1"/>
</dbReference>
<keyword evidence="5" id="KW-0472">Membrane</keyword>
<keyword evidence="3" id="KW-0677">Repeat</keyword>
<gene>
    <name evidence="8" type="ORF">SAMN05216480_109131</name>
</gene>
<sequence length="2197" mass="230724">MKKLYRLLILALLILGTTHVASILIPTVVLTNIHATNAFYNTPIPENIFTQLEDDLEVSIAPVSQNECAGTNLNFSATVTGGTAPYTYEWNFGDGNTANTQNTTHAFNPSFGCGTPSYTVTVTITDADDTTVSTTTSVSVLQKPHVDIEDVDVPYDPFRNCDNNPTLNNPDYTITVGNISNSSSCTSSYTLSWGDGSANVTNLSMSDFPLTHTYTALGAYNLTLTAHATNGCDNSVTYVVANQTNPAGSLGTLGSTTGLCAPATVPFTIGNWELNSPGTEYILDFGDGESTTLTHPLNDTNTTHTIEHNYSTSSCPNQTFTAILTVTNACDGTPYTAGNIQIRIQPEAEFTALEYGCAGNSITFINTTEGGYVGSSCSTYADYEWDFGDPASGDANTYSSSGPTAPNANHTFTSAGTYTVTLTTTNSCGTSSYSKDICIDDGVPTSSFTLNNTEGCETLSVQATNTTANANSCHTEYSWSVAYTQDNCGTPPPSNTNYFANGSSNTDEHPEFYFPNPGTYEITLTSENSCGTHQASQTVQVKNPPEVTIDAIADVCGGTEATITPTATVTNCGNDEVSYLWTFTGGTPSSAITATPTDILYSLPGEYTVTLAVTNECGTTTATQNFTVAPEVLADAGTDTTICEGATTTLNGSGAGGTGANYTYSWSPATGLSNTAIATPTASPTETTTYTLTVANGNCSGSSEVTVYVNAFDVGTLSDAQVLCEGDTPETITELASPTSDGAISYQWQLSTDNNTYTDITGATNATYTPDNITQTTWYQRTVTSEVNGISCTVSNPPVSITLNTLTPGVITADQTICSGGTPETLSAATATVATGTLLYQWESSTDNTIFTPIAGATNASYTPTALSNATWFRRIDYSSLNGTSCSAMTNTIAITLTNAPTITETPIASQILCEGDIPETLTVATDATDTTYFQWYSNTTNTNTNGTPISGATTASYNPPTTTAGIVYYYCVVSTDGAGCDTNSATATINVIGAPTITTQPMAETLCEGVAPSSLSVSYQGGTGTPTLQWYENTADDTSNGTPISGATNTTYTPPATLGTVYYYAVITFPSQGCNVLTSVTAAVTIQQLPVISSGTTITVCSNESFTYTPDTSNNTVPENTQYTWNMPTGTGFTGATAENTPTDNFSQQLVNTTANTVTALYTVTPVANGCTGNPFDVTVTIHPKANIPDTAIEICNNQAFSFDPATVATLLPDNTVYSWAIPEGNVSGGAAGNNASVISGNLTNATTNVVTTVYTVTPTSPQGACVGAPFTLSVQVHPSFSVSSTTSEYNGYEISTAGGNDGFINLTPTGGTGNYTYNWTGPDGYTATTQNGTNLVAGTYTVTISDGLCDPIILIIEMHEPLPLVIEEVLAAHVDVDCYGDTTGVISISITQASISPYTYAIYIEGVTLVESSAETPNENYTFENLAAGNYTVSVTDANGTVKYLNNLEITEPDNPILVTATLSDFNGFNTSCYGAQDAAISTSVSGGYPPYNFSWTGPDGFTANTQNVANLTPGIYEITVTDSTNACAFTAAYTITEPDTVTLTATVTDYNGYEIACQGGDSGAISLTMSGGTGYYTYSWTGPDGFTATTASVTGLTEGSYAVTVTDTNGCSTADNFTLSEPTGLSITESHIDVICFGDATGSIDATVTGGTPDTNGNYSYFWTGPNGFTATTEDLSNIVAGTYEVIATDANGCTINISATLTQEPEIIITPTTTPISCYGANDASLSLEVSGGNPPYAIVWANFAEGTYQDNLAAGNYTITVTDASNCVQSITVPIPEAPEFAIYPEVAQISCNGADDGSIALNLVGGINPVTLEWSDGDDSGTTRNNLTAGTYTVTITDGTPCVIIETFVISEPAPLVLSGNVTDALDCDEPASGNINLLVNGGMPPYVFNWSNGATTEDLTNIPNGNYSVVVTDANGCTANASFTITRPDPLHLDITDNEMVDCDAHTVVHQYTANAIGGIPPYTYSWSSGTVSGANNENMTTSVSNGTIIVTVTDGYGCTITETFESTVNALGDAYFEPYSLSYGSHQEYSIYDPITFDNLSEGDYFVVSWNFGDGNYSSSVNPVHTYTTPGTYTVTLVVNYDYGCQETYEITITVTEGYRVMIPNSFTPNNDGINDYFTPTYKGIGSIELKIYDTWGNLVYLEKGETIQGWNGLRNGYEAENGNYHYRITGESFYGATFNYQGAFTLLK</sequence>
<dbReference type="GO" id="GO:0005261">
    <property type="term" value="F:monoatomic cation channel activity"/>
    <property type="evidence" value="ECO:0007669"/>
    <property type="project" value="TreeGrafter"/>
</dbReference>
<dbReference type="Pfam" id="PF13573">
    <property type="entry name" value="SprB"/>
    <property type="match status" value="6"/>
</dbReference>
<keyword evidence="2" id="KW-0812">Transmembrane</keyword>
<feature type="domain" description="PKD" evidence="6">
    <location>
        <begin position="383"/>
        <end position="439"/>
    </location>
</feature>
<dbReference type="InterPro" id="IPR013783">
    <property type="entry name" value="Ig-like_fold"/>
</dbReference>
<protein>
    <submittedName>
        <fullName evidence="8">Gliding motility-associated C-terminal domain-containing protein</fullName>
    </submittedName>
</protein>
<dbReference type="InterPro" id="IPR025667">
    <property type="entry name" value="SprB_repeat"/>
</dbReference>
<comment type="subcellular location">
    <subcellularLocation>
        <location evidence="1">Membrane</location>
        <topology evidence="1">Multi-pass membrane protein</topology>
    </subcellularLocation>
</comment>
<dbReference type="InterPro" id="IPR022409">
    <property type="entry name" value="PKD/Chitinase_dom"/>
</dbReference>
<dbReference type="PANTHER" id="PTHR46730:SF4">
    <property type="entry name" value="POLYCYSTIC KIDNEY DISEASE PROTEIN 1-LIKE 1"/>
    <property type="match status" value="1"/>
</dbReference>
<dbReference type="RefSeq" id="WP_093025495.1">
    <property type="nucleotide sequence ID" value="NZ_FPBK01000009.1"/>
</dbReference>
<evidence type="ECO:0000256" key="2">
    <source>
        <dbReference type="ARBA" id="ARBA00022692"/>
    </source>
</evidence>
<dbReference type="OrthoDB" id="7794186at2"/>
<feature type="domain" description="PKD" evidence="6">
    <location>
        <begin position="56"/>
        <end position="107"/>
    </location>
</feature>
<dbReference type="Pfam" id="PF13585">
    <property type="entry name" value="CHU_C"/>
    <property type="match status" value="1"/>
</dbReference>
<dbReference type="InterPro" id="IPR045828">
    <property type="entry name" value="PKD_Bacteroidetes"/>
</dbReference>
<dbReference type="SMART" id="SM00089">
    <property type="entry name" value="PKD"/>
    <property type="match status" value="9"/>
</dbReference>
<dbReference type="Gene3D" id="2.60.40.2700">
    <property type="match status" value="4"/>
</dbReference>
<dbReference type="GO" id="GO:0006816">
    <property type="term" value="P:calcium ion transport"/>
    <property type="evidence" value="ECO:0007669"/>
    <property type="project" value="TreeGrafter"/>
</dbReference>
<organism evidence="8 9">
    <name type="scientific">Pustulibacterium marinum</name>
    <dbReference type="NCBI Taxonomy" id="1224947"/>
    <lineage>
        <taxon>Bacteria</taxon>
        <taxon>Pseudomonadati</taxon>
        <taxon>Bacteroidota</taxon>
        <taxon>Flavobacteriia</taxon>
        <taxon>Flavobacteriales</taxon>
        <taxon>Flavobacteriaceae</taxon>
        <taxon>Pustulibacterium</taxon>
    </lineage>
</organism>
<feature type="domain" description="PKD" evidence="6">
    <location>
        <begin position="573"/>
        <end position="628"/>
    </location>
</feature>
<feature type="domain" description="PKD" evidence="6">
    <location>
        <begin position="188"/>
        <end position="240"/>
    </location>
</feature>
<dbReference type="STRING" id="1224947.SAMN05216480_109131"/>
<dbReference type="InterPro" id="IPR000601">
    <property type="entry name" value="PKD_dom"/>
</dbReference>
<dbReference type="PANTHER" id="PTHR46730">
    <property type="entry name" value="POLYCYSTIN-1"/>
    <property type="match status" value="1"/>
</dbReference>
<evidence type="ECO:0000256" key="3">
    <source>
        <dbReference type="ARBA" id="ARBA00022737"/>
    </source>
</evidence>
<dbReference type="InterPro" id="IPR035986">
    <property type="entry name" value="PKD_dom_sf"/>
</dbReference>
<accession>A0A1I7HJE4</accession>
<feature type="domain" description="PKD" evidence="6">
    <location>
        <begin position="499"/>
        <end position="541"/>
    </location>
</feature>
<proteinExistence type="predicted"/>
<evidence type="ECO:0000313" key="8">
    <source>
        <dbReference type="EMBL" id="SFU60699.1"/>
    </source>
</evidence>
<dbReference type="CDD" id="cd00146">
    <property type="entry name" value="PKD"/>
    <property type="match status" value="3"/>
</dbReference>
<name>A0A1I7HJE4_9FLAO</name>
<dbReference type="Proteomes" id="UP000199138">
    <property type="component" value="Unassembled WGS sequence"/>
</dbReference>
<dbReference type="GO" id="GO:0005886">
    <property type="term" value="C:plasma membrane"/>
    <property type="evidence" value="ECO:0007669"/>
    <property type="project" value="TreeGrafter"/>
</dbReference>
<evidence type="ECO:0000256" key="4">
    <source>
        <dbReference type="ARBA" id="ARBA00022989"/>
    </source>
</evidence>
<reference evidence="9" key="1">
    <citation type="submission" date="2016-10" db="EMBL/GenBank/DDBJ databases">
        <authorList>
            <person name="Varghese N."/>
            <person name="Submissions S."/>
        </authorList>
    </citation>
    <scope>NUCLEOTIDE SEQUENCE [LARGE SCALE GENOMIC DNA]</scope>
    <source>
        <strain evidence="9">CGMCC 1.12333</strain>
    </source>
</reference>
<dbReference type="EMBL" id="FPBK01000009">
    <property type="protein sequence ID" value="SFU60699.1"/>
    <property type="molecule type" value="Genomic_DNA"/>
</dbReference>
<dbReference type="SUPFAM" id="SSF49299">
    <property type="entry name" value="PKD domain"/>
    <property type="match status" value="6"/>
</dbReference>
<dbReference type="NCBIfam" id="TIGR04131">
    <property type="entry name" value="Bac_Flav_CTERM"/>
    <property type="match status" value="1"/>
</dbReference>
<keyword evidence="4" id="KW-1133">Transmembrane helix</keyword>
<dbReference type="Gene3D" id="2.60.40.740">
    <property type="match status" value="2"/>
</dbReference>
<keyword evidence="9" id="KW-1185">Reference proteome</keyword>
<dbReference type="InterPro" id="IPR007110">
    <property type="entry name" value="Ig-like_dom"/>
</dbReference>
<evidence type="ECO:0000259" key="6">
    <source>
        <dbReference type="PROSITE" id="PS50093"/>
    </source>
</evidence>
<dbReference type="Pfam" id="PF19406">
    <property type="entry name" value="PKD_5"/>
    <property type="match status" value="2"/>
</dbReference>
<dbReference type="PROSITE" id="PS50093">
    <property type="entry name" value="PKD"/>
    <property type="match status" value="6"/>
</dbReference>
<dbReference type="Pfam" id="PF18911">
    <property type="entry name" value="PKD_4"/>
    <property type="match status" value="4"/>
</dbReference>